<dbReference type="EMBL" id="CM001883">
    <property type="protein sequence ID" value="EOY08450.1"/>
    <property type="molecule type" value="Genomic_DNA"/>
</dbReference>
<sequence length="109" mass="12911">MENVQRGGKKFMRIRGTKFDKFKNRWSKNKRGRNRKKTEAIVNESPIDGDFENKDEVEITWVVAKQVGFTYEGKEDELLTDIDMEAAGIVYLKGQKKEEEKYYIDVRNR</sequence>
<accession>A0A061ETQ1</accession>
<dbReference type="InParanoid" id="A0A061ETQ1"/>
<evidence type="ECO:0000313" key="2">
    <source>
        <dbReference type="Proteomes" id="UP000026915"/>
    </source>
</evidence>
<gene>
    <name evidence="1" type="ORF">TCM_022893</name>
</gene>
<dbReference type="Gramene" id="EOY08450">
    <property type="protein sequence ID" value="EOY08450"/>
    <property type="gene ID" value="TCM_022893"/>
</dbReference>
<evidence type="ECO:0000313" key="1">
    <source>
        <dbReference type="EMBL" id="EOY08450.1"/>
    </source>
</evidence>
<keyword evidence="2" id="KW-1185">Reference proteome</keyword>
<protein>
    <submittedName>
        <fullName evidence="1">Uncharacterized protein</fullName>
    </submittedName>
</protein>
<name>A0A061ETQ1_THECC</name>
<dbReference type="AlphaFoldDB" id="A0A061ETQ1"/>
<proteinExistence type="predicted"/>
<organism evidence="1 2">
    <name type="scientific">Theobroma cacao</name>
    <name type="common">Cacao</name>
    <name type="synonym">Cocoa</name>
    <dbReference type="NCBI Taxonomy" id="3641"/>
    <lineage>
        <taxon>Eukaryota</taxon>
        <taxon>Viridiplantae</taxon>
        <taxon>Streptophyta</taxon>
        <taxon>Embryophyta</taxon>
        <taxon>Tracheophyta</taxon>
        <taxon>Spermatophyta</taxon>
        <taxon>Magnoliopsida</taxon>
        <taxon>eudicotyledons</taxon>
        <taxon>Gunneridae</taxon>
        <taxon>Pentapetalae</taxon>
        <taxon>rosids</taxon>
        <taxon>malvids</taxon>
        <taxon>Malvales</taxon>
        <taxon>Malvaceae</taxon>
        <taxon>Byttnerioideae</taxon>
        <taxon>Theobroma</taxon>
    </lineage>
</organism>
<reference evidence="1 2" key="1">
    <citation type="journal article" date="2013" name="Genome Biol.">
        <title>The genome sequence of the most widely cultivated cacao type and its use to identify candidate genes regulating pod color.</title>
        <authorList>
            <person name="Motamayor J.C."/>
            <person name="Mockaitis K."/>
            <person name="Schmutz J."/>
            <person name="Haiminen N."/>
            <person name="Iii D.L."/>
            <person name="Cornejo O."/>
            <person name="Findley S.D."/>
            <person name="Zheng P."/>
            <person name="Utro F."/>
            <person name="Royaert S."/>
            <person name="Saski C."/>
            <person name="Jenkins J."/>
            <person name="Podicheti R."/>
            <person name="Zhao M."/>
            <person name="Scheffler B.E."/>
            <person name="Stack J.C."/>
            <person name="Feltus F.A."/>
            <person name="Mustiga G.M."/>
            <person name="Amores F."/>
            <person name="Phillips W."/>
            <person name="Marelli J.P."/>
            <person name="May G.D."/>
            <person name="Shapiro H."/>
            <person name="Ma J."/>
            <person name="Bustamante C.D."/>
            <person name="Schnell R.J."/>
            <person name="Main D."/>
            <person name="Gilbert D."/>
            <person name="Parida L."/>
            <person name="Kuhn D.N."/>
        </authorList>
    </citation>
    <scope>NUCLEOTIDE SEQUENCE [LARGE SCALE GENOMIC DNA]</scope>
    <source>
        <strain evidence="2">cv. Matina 1-6</strain>
    </source>
</reference>
<dbReference type="Proteomes" id="UP000026915">
    <property type="component" value="Chromosome 5"/>
</dbReference>
<dbReference type="HOGENOM" id="CLU_2188755_0_0_1"/>